<protein>
    <submittedName>
        <fullName evidence="1">Uncharacterized protein</fullName>
    </submittedName>
</protein>
<comment type="caution">
    <text evidence="1">The sequence shown here is derived from an EMBL/GenBank/DDBJ whole genome shotgun (WGS) entry which is preliminary data.</text>
</comment>
<dbReference type="Proteomes" id="UP001139354">
    <property type="component" value="Unassembled WGS sequence"/>
</dbReference>
<keyword evidence="2" id="KW-1185">Reference proteome</keyword>
<reference evidence="1" key="1">
    <citation type="submission" date="2021-04" db="EMBL/GenBank/DDBJ databases">
        <title>Microbacterium tenobrionis sp. nov. and Microbacterium allomyrinae sp. nov., isolated from larvae of Tenobrio molitor and Allomyrina dichotoma, respectively.</title>
        <authorList>
            <person name="Lee S.D."/>
        </authorList>
    </citation>
    <scope>NUCLEOTIDE SEQUENCE</scope>
    <source>
        <strain evidence="1">BWT-G7</strain>
    </source>
</reference>
<sequence>MPKFKNVSPLGALDVPALGRVVEPEEVFEVRDDIAEAIAAQASNYEPVDAKAKKIAAKIAAPAEGADTEGDADGDAA</sequence>
<gene>
    <name evidence="1" type="ORF">KEC57_00285</name>
</gene>
<name>A0A9X1LRM5_9MICO</name>
<accession>A0A9X1LRM5</accession>
<dbReference type="AlphaFoldDB" id="A0A9X1LRM5"/>
<dbReference type="EMBL" id="JAGTTN010000001">
    <property type="protein sequence ID" value="MCC2030616.1"/>
    <property type="molecule type" value="Genomic_DNA"/>
</dbReference>
<proteinExistence type="predicted"/>
<evidence type="ECO:0000313" key="1">
    <source>
        <dbReference type="EMBL" id="MCC2030616.1"/>
    </source>
</evidence>
<dbReference type="RefSeq" id="WP_229382526.1">
    <property type="nucleotide sequence ID" value="NZ_JAGTTN010000001.1"/>
</dbReference>
<organism evidence="1 2">
    <name type="scientific">Microbacterium allomyrinae</name>
    <dbReference type="NCBI Taxonomy" id="2830666"/>
    <lineage>
        <taxon>Bacteria</taxon>
        <taxon>Bacillati</taxon>
        <taxon>Actinomycetota</taxon>
        <taxon>Actinomycetes</taxon>
        <taxon>Micrococcales</taxon>
        <taxon>Microbacteriaceae</taxon>
        <taxon>Microbacterium</taxon>
    </lineage>
</organism>
<evidence type="ECO:0000313" key="2">
    <source>
        <dbReference type="Proteomes" id="UP001139354"/>
    </source>
</evidence>